<dbReference type="AlphaFoldDB" id="A0A935W1R4"/>
<keyword evidence="7" id="KW-0346">Stress response</keyword>
<evidence type="ECO:0000256" key="6">
    <source>
        <dbReference type="ARBA" id="ARBA00022884"/>
    </source>
</evidence>
<dbReference type="InterPro" id="IPR012933">
    <property type="entry name" value="HicA_mRNA_interferase"/>
</dbReference>
<dbReference type="GO" id="GO:0003729">
    <property type="term" value="F:mRNA binding"/>
    <property type="evidence" value="ECO:0007669"/>
    <property type="project" value="InterPro"/>
</dbReference>
<keyword evidence="3" id="KW-0540">Nuclease</keyword>
<evidence type="ECO:0000256" key="7">
    <source>
        <dbReference type="ARBA" id="ARBA00023016"/>
    </source>
</evidence>
<gene>
    <name evidence="8" type="ORF">IPK02_00270</name>
</gene>
<evidence type="ECO:0000256" key="5">
    <source>
        <dbReference type="ARBA" id="ARBA00022801"/>
    </source>
</evidence>
<evidence type="ECO:0000256" key="1">
    <source>
        <dbReference type="ARBA" id="ARBA00006620"/>
    </source>
</evidence>
<name>A0A935W1R4_9PROT</name>
<evidence type="ECO:0000313" key="9">
    <source>
        <dbReference type="Proteomes" id="UP000706151"/>
    </source>
</evidence>
<keyword evidence="6" id="KW-0694">RNA-binding</keyword>
<keyword evidence="4" id="KW-0255">Endonuclease</keyword>
<sequence length="70" mass="8000">MRQRPSIKAKRLLSALFGLGWKLKRQSGSHRTLSRDGWPDFVFAFHEGEEIGPRMLARIAKHTGITPEDL</sequence>
<proteinExistence type="inferred from homology"/>
<dbReference type="GO" id="GO:0016787">
    <property type="term" value="F:hydrolase activity"/>
    <property type="evidence" value="ECO:0007669"/>
    <property type="project" value="UniProtKB-KW"/>
</dbReference>
<organism evidence="8 9">
    <name type="scientific">Candidatus Accumulibacter affinis</name>
    <dbReference type="NCBI Taxonomy" id="2954384"/>
    <lineage>
        <taxon>Bacteria</taxon>
        <taxon>Pseudomonadati</taxon>
        <taxon>Pseudomonadota</taxon>
        <taxon>Betaproteobacteria</taxon>
        <taxon>Candidatus Accumulibacter</taxon>
    </lineage>
</organism>
<keyword evidence="5" id="KW-0378">Hydrolase</keyword>
<evidence type="ECO:0000313" key="8">
    <source>
        <dbReference type="EMBL" id="MBK7952526.1"/>
    </source>
</evidence>
<comment type="similarity">
    <text evidence="1">Belongs to the HicA mRNA interferase family.</text>
</comment>
<comment type="caution">
    <text evidence="8">The sequence shown here is derived from an EMBL/GenBank/DDBJ whole genome shotgun (WGS) entry which is preliminary data.</text>
</comment>
<evidence type="ECO:0000256" key="2">
    <source>
        <dbReference type="ARBA" id="ARBA00022649"/>
    </source>
</evidence>
<protein>
    <submittedName>
        <fullName evidence="8">Type II toxin-antitoxin system HicA family toxin</fullName>
    </submittedName>
</protein>
<evidence type="ECO:0000256" key="4">
    <source>
        <dbReference type="ARBA" id="ARBA00022759"/>
    </source>
</evidence>
<accession>A0A935W1R4</accession>
<reference evidence="8 9" key="1">
    <citation type="submission" date="2020-10" db="EMBL/GenBank/DDBJ databases">
        <title>Connecting structure to function with the recovery of over 1000 high-quality activated sludge metagenome-assembled genomes encoding full-length rRNA genes using long-read sequencing.</title>
        <authorList>
            <person name="Singleton C.M."/>
            <person name="Petriglieri F."/>
            <person name="Kristensen J.M."/>
            <person name="Kirkegaard R.H."/>
            <person name="Michaelsen T.Y."/>
            <person name="Andersen M.H."/>
            <person name="Karst S.M."/>
            <person name="Dueholm M.S."/>
            <person name="Nielsen P.H."/>
            <person name="Albertsen M."/>
        </authorList>
    </citation>
    <scope>NUCLEOTIDE SEQUENCE [LARGE SCALE GENOMIC DNA]</scope>
    <source>
        <strain evidence="8">Fred_18-Q3-R57-64_BAT3C.720</strain>
    </source>
</reference>
<keyword evidence="2" id="KW-1277">Toxin-antitoxin system</keyword>
<evidence type="ECO:0000256" key="3">
    <source>
        <dbReference type="ARBA" id="ARBA00022722"/>
    </source>
</evidence>
<dbReference type="GO" id="GO:0004519">
    <property type="term" value="F:endonuclease activity"/>
    <property type="evidence" value="ECO:0007669"/>
    <property type="project" value="UniProtKB-KW"/>
</dbReference>
<dbReference type="SUPFAM" id="SSF54786">
    <property type="entry name" value="YcfA/nrd intein domain"/>
    <property type="match status" value="1"/>
</dbReference>
<dbReference type="EMBL" id="JADJOT010000001">
    <property type="protein sequence ID" value="MBK7952526.1"/>
    <property type="molecule type" value="Genomic_DNA"/>
</dbReference>
<dbReference type="Gene3D" id="3.30.920.30">
    <property type="entry name" value="Hypothetical protein"/>
    <property type="match status" value="1"/>
</dbReference>
<dbReference type="InterPro" id="IPR038570">
    <property type="entry name" value="HicA_sf"/>
</dbReference>
<dbReference type="Pfam" id="PF07927">
    <property type="entry name" value="HicA_toxin"/>
    <property type="match status" value="1"/>
</dbReference>
<dbReference type="Proteomes" id="UP000706151">
    <property type="component" value="Unassembled WGS sequence"/>
</dbReference>